<evidence type="ECO:0000313" key="3">
    <source>
        <dbReference type="Proteomes" id="UP000275078"/>
    </source>
</evidence>
<accession>A0A3N4I341</accession>
<reference evidence="2 3" key="1">
    <citation type="journal article" date="2018" name="Nat. Ecol. Evol.">
        <title>Pezizomycetes genomes reveal the molecular basis of ectomycorrhizal truffle lifestyle.</title>
        <authorList>
            <person name="Murat C."/>
            <person name="Payen T."/>
            <person name="Noel B."/>
            <person name="Kuo A."/>
            <person name="Morin E."/>
            <person name="Chen J."/>
            <person name="Kohler A."/>
            <person name="Krizsan K."/>
            <person name="Balestrini R."/>
            <person name="Da Silva C."/>
            <person name="Montanini B."/>
            <person name="Hainaut M."/>
            <person name="Levati E."/>
            <person name="Barry K.W."/>
            <person name="Belfiori B."/>
            <person name="Cichocki N."/>
            <person name="Clum A."/>
            <person name="Dockter R.B."/>
            <person name="Fauchery L."/>
            <person name="Guy J."/>
            <person name="Iotti M."/>
            <person name="Le Tacon F."/>
            <person name="Lindquist E.A."/>
            <person name="Lipzen A."/>
            <person name="Malagnac F."/>
            <person name="Mello A."/>
            <person name="Molinier V."/>
            <person name="Miyauchi S."/>
            <person name="Poulain J."/>
            <person name="Riccioni C."/>
            <person name="Rubini A."/>
            <person name="Sitrit Y."/>
            <person name="Splivallo R."/>
            <person name="Traeger S."/>
            <person name="Wang M."/>
            <person name="Zifcakova L."/>
            <person name="Wipf D."/>
            <person name="Zambonelli A."/>
            <person name="Paolocci F."/>
            <person name="Nowrousian M."/>
            <person name="Ottonello S."/>
            <person name="Baldrian P."/>
            <person name="Spatafora J.W."/>
            <person name="Henrissat B."/>
            <person name="Nagy L.G."/>
            <person name="Aury J.M."/>
            <person name="Wincker P."/>
            <person name="Grigoriev I.V."/>
            <person name="Bonfante P."/>
            <person name="Martin F.M."/>
        </authorList>
    </citation>
    <scope>NUCLEOTIDE SEQUENCE [LARGE SCALE GENOMIC DNA]</scope>
    <source>
        <strain evidence="2 3">RN42</strain>
    </source>
</reference>
<feature type="region of interest" description="Disordered" evidence="1">
    <location>
        <begin position="1"/>
        <end position="51"/>
    </location>
</feature>
<gene>
    <name evidence="2" type="ORF">BJ508DRAFT_129106</name>
</gene>
<feature type="region of interest" description="Disordered" evidence="1">
    <location>
        <begin position="92"/>
        <end position="142"/>
    </location>
</feature>
<proteinExistence type="predicted"/>
<dbReference type="AlphaFoldDB" id="A0A3N4I341"/>
<protein>
    <submittedName>
        <fullName evidence="2">Uncharacterized protein</fullName>
    </submittedName>
</protein>
<evidence type="ECO:0000313" key="2">
    <source>
        <dbReference type="EMBL" id="RPA80409.1"/>
    </source>
</evidence>
<sequence length="142" mass="15596">MARCHPPLQLEGASWTQARSPEEGTNPRRAHPSEIGTIAFHSPSPSFTKPNPAIVILPSPLDGTPKMSTTFCPSHPLCRSGVNRGPLEYLDARHQAPSAPRHSQQLPRQTDLGPAKKVPRSPKIPQDFTKMPRGRCGRAINW</sequence>
<organism evidence="2 3">
    <name type="scientific">Ascobolus immersus RN42</name>
    <dbReference type="NCBI Taxonomy" id="1160509"/>
    <lineage>
        <taxon>Eukaryota</taxon>
        <taxon>Fungi</taxon>
        <taxon>Dikarya</taxon>
        <taxon>Ascomycota</taxon>
        <taxon>Pezizomycotina</taxon>
        <taxon>Pezizomycetes</taxon>
        <taxon>Pezizales</taxon>
        <taxon>Ascobolaceae</taxon>
        <taxon>Ascobolus</taxon>
    </lineage>
</organism>
<keyword evidence="3" id="KW-1185">Reference proteome</keyword>
<dbReference type="Proteomes" id="UP000275078">
    <property type="component" value="Unassembled WGS sequence"/>
</dbReference>
<evidence type="ECO:0000256" key="1">
    <source>
        <dbReference type="SAM" id="MobiDB-lite"/>
    </source>
</evidence>
<name>A0A3N4I341_ASCIM</name>
<dbReference type="EMBL" id="ML119688">
    <property type="protein sequence ID" value="RPA80409.1"/>
    <property type="molecule type" value="Genomic_DNA"/>
</dbReference>